<feature type="region of interest" description="Disordered" evidence="1">
    <location>
        <begin position="154"/>
        <end position="182"/>
    </location>
</feature>
<keyword evidence="3" id="KW-1185">Reference proteome</keyword>
<accession>A0ABX9DYU4</accession>
<proteinExistence type="predicted"/>
<dbReference type="EMBL" id="QLTT01000011">
    <property type="protein sequence ID" value="RAS60661.1"/>
    <property type="molecule type" value="Genomic_DNA"/>
</dbReference>
<protein>
    <recommendedName>
        <fullName evidence="4">Recombinase zinc beta ribbon domain-containing protein</fullName>
    </recommendedName>
</protein>
<feature type="compositionally biased region" description="Basic and acidic residues" evidence="1">
    <location>
        <begin position="84"/>
        <end position="99"/>
    </location>
</feature>
<feature type="region of interest" description="Disordered" evidence="1">
    <location>
        <begin position="77"/>
        <end position="99"/>
    </location>
</feature>
<sequence length="182" mass="20758">MNSAPESKRVYRLRSYVSCLHCLRRLFGNANHAGTVFYGCQPKKAYRPDGHPPMFRVREDELLVGLNKFLVHEGLRPLPSQPLRRGEGRPGQAAEKEREDKVAAIGRALRDNRTRSTNLLRSLEAATEVSRPLFEALRLEIHYDYETRTAVCRNHPDRRHGRNSRKGRNRGGRGPSEATLCS</sequence>
<evidence type="ECO:0000256" key="1">
    <source>
        <dbReference type="SAM" id="MobiDB-lite"/>
    </source>
</evidence>
<evidence type="ECO:0000313" key="3">
    <source>
        <dbReference type="Proteomes" id="UP000248714"/>
    </source>
</evidence>
<reference evidence="2 3" key="1">
    <citation type="submission" date="2018-06" db="EMBL/GenBank/DDBJ databases">
        <title>Genomic Encyclopedia of Type Strains, Phase IV (KMG-IV): sequencing the most valuable type-strain genomes for metagenomic binning, comparative biology and taxonomic classification.</title>
        <authorList>
            <person name="Goeker M."/>
        </authorList>
    </citation>
    <scope>NUCLEOTIDE SEQUENCE [LARGE SCALE GENOMIC DNA]</scope>
    <source>
        <strain evidence="2 3">DSM 45479</strain>
    </source>
</reference>
<gene>
    <name evidence="2" type="ORF">C8D87_11179</name>
</gene>
<feature type="compositionally biased region" description="Basic residues" evidence="1">
    <location>
        <begin position="156"/>
        <end position="171"/>
    </location>
</feature>
<dbReference type="RefSeq" id="WP_112230668.1">
    <property type="nucleotide sequence ID" value="NZ_QLTT01000011.1"/>
</dbReference>
<organism evidence="2 3">
    <name type="scientific">Lentzea atacamensis</name>
    <dbReference type="NCBI Taxonomy" id="531938"/>
    <lineage>
        <taxon>Bacteria</taxon>
        <taxon>Bacillati</taxon>
        <taxon>Actinomycetota</taxon>
        <taxon>Actinomycetes</taxon>
        <taxon>Pseudonocardiales</taxon>
        <taxon>Pseudonocardiaceae</taxon>
        <taxon>Lentzea</taxon>
    </lineage>
</organism>
<evidence type="ECO:0008006" key="4">
    <source>
        <dbReference type="Google" id="ProtNLM"/>
    </source>
</evidence>
<dbReference type="Proteomes" id="UP000248714">
    <property type="component" value="Unassembled WGS sequence"/>
</dbReference>
<name>A0ABX9DYU4_9PSEU</name>
<evidence type="ECO:0000313" key="2">
    <source>
        <dbReference type="EMBL" id="RAS60661.1"/>
    </source>
</evidence>
<comment type="caution">
    <text evidence="2">The sequence shown here is derived from an EMBL/GenBank/DDBJ whole genome shotgun (WGS) entry which is preliminary data.</text>
</comment>